<protein>
    <submittedName>
        <fullName evidence="2">DUF2145 domain-containing protein</fullName>
    </submittedName>
</protein>
<feature type="chain" id="PRO_5046429848" evidence="1">
    <location>
        <begin position="21"/>
        <end position="303"/>
    </location>
</feature>
<keyword evidence="1" id="KW-0732">Signal</keyword>
<keyword evidence="3" id="KW-1185">Reference proteome</keyword>
<dbReference type="RefSeq" id="WP_273601019.1">
    <property type="nucleotide sequence ID" value="NZ_JAQQXT010000008.1"/>
</dbReference>
<name>A0ABT5KHJ3_9BURK</name>
<dbReference type="Proteomes" id="UP001221189">
    <property type="component" value="Unassembled WGS sequence"/>
</dbReference>
<comment type="caution">
    <text evidence="2">The sequence shown here is derived from an EMBL/GenBank/DDBJ whole genome shotgun (WGS) entry which is preliminary data.</text>
</comment>
<feature type="signal peptide" evidence="1">
    <location>
        <begin position="1"/>
        <end position="20"/>
    </location>
</feature>
<reference evidence="2 3" key="1">
    <citation type="submission" date="2022-10" db="EMBL/GenBank/DDBJ databases">
        <title>Paucibacter sp. hw1 Genome sequencing.</title>
        <authorList>
            <person name="Park S."/>
        </authorList>
    </citation>
    <scope>NUCLEOTIDE SEQUENCE [LARGE SCALE GENOMIC DNA]</scope>
    <source>
        <strain evidence="3">hw1</strain>
    </source>
</reference>
<dbReference type="PIRSF" id="PIRSF028477">
    <property type="entry name" value="UCP028477"/>
    <property type="match status" value="1"/>
</dbReference>
<gene>
    <name evidence="2" type="ORF">PRZ03_14855</name>
</gene>
<proteinExistence type="predicted"/>
<evidence type="ECO:0000313" key="2">
    <source>
        <dbReference type="EMBL" id="MDC8772862.1"/>
    </source>
</evidence>
<dbReference type="EMBL" id="JAQQXT010000008">
    <property type="protein sequence ID" value="MDC8772862.1"/>
    <property type="molecule type" value="Genomic_DNA"/>
</dbReference>
<evidence type="ECO:0000256" key="1">
    <source>
        <dbReference type="SAM" id="SignalP"/>
    </source>
</evidence>
<organism evidence="2 3">
    <name type="scientific">Roseateles albus</name>
    <dbReference type="NCBI Taxonomy" id="2987525"/>
    <lineage>
        <taxon>Bacteria</taxon>
        <taxon>Pseudomonadati</taxon>
        <taxon>Pseudomonadota</taxon>
        <taxon>Betaproteobacteria</taxon>
        <taxon>Burkholderiales</taxon>
        <taxon>Sphaerotilaceae</taxon>
        <taxon>Roseateles</taxon>
    </lineage>
</organism>
<dbReference type="Pfam" id="PF09916">
    <property type="entry name" value="DUF2145"/>
    <property type="match status" value="1"/>
</dbReference>
<accession>A0ABT5KHJ3</accession>
<dbReference type="InterPro" id="IPR014547">
    <property type="entry name" value="UCP028477"/>
</dbReference>
<evidence type="ECO:0000313" key="3">
    <source>
        <dbReference type="Proteomes" id="UP001221189"/>
    </source>
</evidence>
<sequence length="303" mass="32810">MNRVLGLLALALLGSGAVQAGGLRFCEQPTQLSASQQDKQLRFVAIVKEELERSGQGVALVSRAGTDLSRFGMRYSHAGLALRDSDNTPWSVRQLYYVCDEAAPKLYDQGLAGFLIGANQAEIGYLSVLLFAPAESAAIERAALDKRNALQLLAPSYSANAYPFSARYQNCNQWVAELLAATLGNLGQGAAQEEIRPQAQAWLKAQGYRPALFDIGFAPLLWGAAAFIPWVHNDDHPAEDLAAARYLVSMPASIEGFVQQTMAGAQRIEFCHNGRYVLIRRGWGPGLAEGCVAEAQDRVIALN</sequence>